<sequence>MCLINLQFRNHPKYKLIVAANRDEFYGRPAASARFWDDEPHILAGRDLTGMGTWLGVTKHGRFAALTNFRDPTNLEAGAISRGAVVKNFLASTDSPKDYVTSIDPTQYAGFNIILGDSDRLLYYNNIQHESYEIPPGTHGLSNHFLNTPWPKVTKGKEKLSSYMAQSKEADLEELFAILSDTEHAPDTHLPDTGVGLDLERMLSPMFIQTPDYGTRAATVVLFSHDGTLTFAERNYEKGKFQEDSFFEFKIEQKTQ</sequence>
<keyword evidence="2" id="KW-1185">Reference proteome</keyword>
<evidence type="ECO:0000313" key="2">
    <source>
        <dbReference type="Proteomes" id="UP000658980"/>
    </source>
</evidence>
<dbReference type="InterPro" id="IPR008551">
    <property type="entry name" value="TANGO2"/>
</dbReference>
<reference evidence="1 2" key="1">
    <citation type="submission" date="2020-08" db="EMBL/GenBank/DDBJ databases">
        <title>A Genomic Blueprint of the Chicken Gut Microbiome.</title>
        <authorList>
            <person name="Gilroy R."/>
            <person name="Ravi A."/>
            <person name="Getino M."/>
            <person name="Pursley I."/>
            <person name="Horton D.L."/>
            <person name="Alikhan N.-F."/>
            <person name="Baker D."/>
            <person name="Gharbi K."/>
            <person name="Hall N."/>
            <person name="Watson M."/>
            <person name="Adriaenssens E.M."/>
            <person name="Foster-Nyarko E."/>
            <person name="Jarju S."/>
            <person name="Secka A."/>
            <person name="Antonio M."/>
            <person name="Oren A."/>
            <person name="Chaudhuri R."/>
            <person name="La Ragione R.M."/>
            <person name="Hildebrand F."/>
            <person name="Pallen M.J."/>
        </authorList>
    </citation>
    <scope>NUCLEOTIDE SEQUENCE [LARGE SCALE GENOMIC DNA]</scope>
    <source>
        <strain evidence="1 2">Sa1BUA13</strain>
    </source>
</reference>
<dbReference type="Pfam" id="PF05742">
    <property type="entry name" value="TANGO2"/>
    <property type="match status" value="1"/>
</dbReference>
<protein>
    <submittedName>
        <fullName evidence="1">NRDE family protein</fullName>
    </submittedName>
</protein>
<proteinExistence type="predicted"/>
<dbReference type="PANTHER" id="PTHR17985:SF8">
    <property type="entry name" value="TRANSPORT AND GOLGI ORGANIZATION PROTEIN 2 HOMOLOG"/>
    <property type="match status" value="1"/>
</dbReference>
<dbReference type="Gene3D" id="3.60.60.10">
    <property type="entry name" value="Penicillin V Acylase, Chain A"/>
    <property type="match status" value="1"/>
</dbReference>
<evidence type="ECO:0000313" key="1">
    <source>
        <dbReference type="EMBL" id="MBD8013524.1"/>
    </source>
</evidence>
<name>A0ABR8W945_9BACL</name>
<dbReference type="PANTHER" id="PTHR17985">
    <property type="entry name" value="SER/THR-RICH PROTEIN T10 IN DGCR REGION"/>
    <property type="match status" value="1"/>
</dbReference>
<dbReference type="Proteomes" id="UP000658980">
    <property type="component" value="Unassembled WGS sequence"/>
</dbReference>
<dbReference type="EMBL" id="JACSPU010000001">
    <property type="protein sequence ID" value="MBD8013524.1"/>
    <property type="molecule type" value="Genomic_DNA"/>
</dbReference>
<accession>A0ABR8W945</accession>
<organism evidence="1 2">
    <name type="scientific">Planococcus wigleyi</name>
    <dbReference type="NCBI Taxonomy" id="2762216"/>
    <lineage>
        <taxon>Bacteria</taxon>
        <taxon>Bacillati</taxon>
        <taxon>Bacillota</taxon>
        <taxon>Bacilli</taxon>
        <taxon>Bacillales</taxon>
        <taxon>Caryophanaceae</taxon>
        <taxon>Planococcus</taxon>
    </lineage>
</organism>
<dbReference type="RefSeq" id="WP_191713766.1">
    <property type="nucleotide sequence ID" value="NZ_JACSPU010000001.1"/>
</dbReference>
<comment type="caution">
    <text evidence="1">The sequence shown here is derived from an EMBL/GenBank/DDBJ whole genome shotgun (WGS) entry which is preliminary data.</text>
</comment>
<gene>
    <name evidence="1" type="ORF">H9630_01745</name>
</gene>